<dbReference type="GO" id="GO:0022857">
    <property type="term" value="F:transmembrane transporter activity"/>
    <property type="evidence" value="ECO:0007669"/>
    <property type="project" value="TreeGrafter"/>
</dbReference>
<keyword evidence="5 7" id="KW-1133">Transmembrane helix</keyword>
<dbReference type="InterPro" id="IPR004681">
    <property type="entry name" value="TRAP_DctM"/>
</dbReference>
<keyword evidence="3" id="KW-0997">Cell inner membrane</keyword>
<feature type="transmembrane region" description="Helical" evidence="7">
    <location>
        <begin position="317"/>
        <end position="337"/>
    </location>
</feature>
<dbReference type="InterPro" id="IPR010656">
    <property type="entry name" value="DctM"/>
</dbReference>
<keyword evidence="4 7" id="KW-0812">Transmembrane</keyword>
<comment type="subcellular location">
    <subcellularLocation>
        <location evidence="1">Cell inner membrane</location>
        <topology evidence="1">Multi-pass membrane protein</topology>
    </subcellularLocation>
</comment>
<evidence type="ECO:0000313" key="10">
    <source>
        <dbReference type="Proteomes" id="UP000265489"/>
    </source>
</evidence>
<feature type="transmembrane region" description="Helical" evidence="7">
    <location>
        <begin position="220"/>
        <end position="242"/>
    </location>
</feature>
<feature type="transmembrane region" description="Helical" evidence="7">
    <location>
        <begin position="285"/>
        <end position="305"/>
    </location>
</feature>
<sequence length="430" mass="45932">MLAIVVFILFIGLLLLSVPISSTLSIVSLAPSLFDPNFTISPEYIIRAMFGGIDSFPLLAVPMFVLSGILMAKGGVSKKLFDVFSFFIGKRTAGMPCAMIITCLFYGAISGSAPATVAAVGSMTIPLLVKLGYDKTFVTAIVAVAGGLGVIIPPSIPFILYGMASGTSVGKMFMAGIVPGLLIAALLMIYAFYYCKKHGEDKDKINEEVNALHNKGFKKVFFESFWALLTPVIILGCIYSGVASPTEAAVISVFYALFISMFIYKSLRVKDLYDVFVESIKTFAPILFILASAVAFSRIITLLQIPDIAANFILNTIHGKVAVLIVINILLLIVGMVMDTSPAILILTPILLPIAQSVGVDAVHFGIIMVVNLAIGFVTPPIGINLFVASSLVDIPVMNIAKKALPLIGFFFIALLLITFIPQISLALVA</sequence>
<evidence type="ECO:0000256" key="5">
    <source>
        <dbReference type="ARBA" id="ARBA00022989"/>
    </source>
</evidence>
<feature type="transmembrane region" description="Helical" evidence="7">
    <location>
        <begin position="49"/>
        <end position="72"/>
    </location>
</feature>
<evidence type="ECO:0000256" key="6">
    <source>
        <dbReference type="ARBA" id="ARBA00023136"/>
    </source>
</evidence>
<evidence type="ECO:0000256" key="4">
    <source>
        <dbReference type="ARBA" id="ARBA00022692"/>
    </source>
</evidence>
<accession>A0A395WBC4</accession>
<dbReference type="GeneID" id="66579210"/>
<dbReference type="NCBIfam" id="TIGR00786">
    <property type="entry name" value="dctM"/>
    <property type="match status" value="1"/>
</dbReference>
<reference evidence="9 10" key="1">
    <citation type="submission" date="2018-08" db="EMBL/GenBank/DDBJ databases">
        <title>A genome reference for cultivated species of the human gut microbiota.</title>
        <authorList>
            <person name="Zou Y."/>
            <person name="Xue W."/>
            <person name="Luo G."/>
        </authorList>
    </citation>
    <scope>NUCLEOTIDE SEQUENCE [LARGE SCALE GENOMIC DNA]</scope>
    <source>
        <strain evidence="9 10">AF15-20</strain>
    </source>
</reference>
<feature type="transmembrane region" description="Helical" evidence="7">
    <location>
        <begin position="93"/>
        <end position="109"/>
    </location>
</feature>
<dbReference type="EMBL" id="QRYQ01000001">
    <property type="protein sequence ID" value="RGU94089.1"/>
    <property type="molecule type" value="Genomic_DNA"/>
</dbReference>
<dbReference type="Pfam" id="PF06808">
    <property type="entry name" value="DctM"/>
    <property type="match status" value="1"/>
</dbReference>
<dbReference type="PANTHER" id="PTHR33362:SF5">
    <property type="entry name" value="C4-DICARBOXYLATE TRAP TRANSPORTER LARGE PERMEASE PROTEIN DCTM"/>
    <property type="match status" value="1"/>
</dbReference>
<dbReference type="AlphaFoldDB" id="A0A395WBC4"/>
<dbReference type="PIRSF" id="PIRSF006066">
    <property type="entry name" value="HI0050"/>
    <property type="match status" value="1"/>
</dbReference>
<protein>
    <submittedName>
        <fullName evidence="9">TRAP transporter large permease</fullName>
    </submittedName>
</protein>
<evidence type="ECO:0000259" key="8">
    <source>
        <dbReference type="Pfam" id="PF06808"/>
    </source>
</evidence>
<dbReference type="RefSeq" id="WP_118324335.1">
    <property type="nucleotide sequence ID" value="NZ_CATXNH010000008.1"/>
</dbReference>
<feature type="transmembrane region" description="Helical" evidence="7">
    <location>
        <begin position="344"/>
        <end position="367"/>
    </location>
</feature>
<evidence type="ECO:0000256" key="2">
    <source>
        <dbReference type="ARBA" id="ARBA00022475"/>
    </source>
</evidence>
<comment type="caution">
    <text evidence="9">The sequence shown here is derived from an EMBL/GenBank/DDBJ whole genome shotgun (WGS) entry which is preliminary data.</text>
</comment>
<evidence type="ECO:0000256" key="1">
    <source>
        <dbReference type="ARBA" id="ARBA00004429"/>
    </source>
</evidence>
<feature type="transmembrane region" description="Helical" evidence="7">
    <location>
        <begin position="173"/>
        <end position="195"/>
    </location>
</feature>
<evidence type="ECO:0000256" key="7">
    <source>
        <dbReference type="SAM" id="Phobius"/>
    </source>
</evidence>
<feature type="transmembrane region" description="Helical" evidence="7">
    <location>
        <begin position="373"/>
        <end position="393"/>
    </location>
</feature>
<feature type="transmembrane region" description="Helical" evidence="7">
    <location>
        <begin position="248"/>
        <end position="264"/>
    </location>
</feature>
<feature type="transmembrane region" description="Helical" evidence="7">
    <location>
        <begin position="115"/>
        <end position="133"/>
    </location>
</feature>
<gene>
    <name evidence="9" type="ORF">DWW32_00820</name>
</gene>
<dbReference type="PANTHER" id="PTHR33362">
    <property type="entry name" value="SIALIC ACID TRAP TRANSPORTER PERMEASE PROTEIN SIAT-RELATED"/>
    <property type="match status" value="1"/>
</dbReference>
<proteinExistence type="predicted"/>
<evidence type="ECO:0000256" key="3">
    <source>
        <dbReference type="ARBA" id="ARBA00022519"/>
    </source>
</evidence>
<evidence type="ECO:0000313" key="9">
    <source>
        <dbReference type="EMBL" id="RGU94089.1"/>
    </source>
</evidence>
<keyword evidence="6 7" id="KW-0472">Membrane</keyword>
<organism evidence="9 10">
    <name type="scientific">Holdemanella biformis</name>
    <dbReference type="NCBI Taxonomy" id="1735"/>
    <lineage>
        <taxon>Bacteria</taxon>
        <taxon>Bacillati</taxon>
        <taxon>Bacillota</taxon>
        <taxon>Erysipelotrichia</taxon>
        <taxon>Erysipelotrichales</taxon>
        <taxon>Erysipelotrichaceae</taxon>
        <taxon>Holdemanella</taxon>
    </lineage>
</organism>
<name>A0A395WBC4_9FIRM</name>
<dbReference type="GO" id="GO:0005886">
    <property type="term" value="C:plasma membrane"/>
    <property type="evidence" value="ECO:0007669"/>
    <property type="project" value="UniProtKB-SubCell"/>
</dbReference>
<keyword evidence="2" id="KW-1003">Cell membrane</keyword>
<dbReference type="Proteomes" id="UP000265489">
    <property type="component" value="Unassembled WGS sequence"/>
</dbReference>
<feature type="domain" description="TRAP C4-dicarboxylate transport system permease DctM subunit" evidence="8">
    <location>
        <begin position="7"/>
        <end position="424"/>
    </location>
</feature>
<feature type="transmembrane region" description="Helical" evidence="7">
    <location>
        <begin position="140"/>
        <end position="161"/>
    </location>
</feature>
<feature type="transmembrane region" description="Helical" evidence="7">
    <location>
        <begin position="405"/>
        <end position="429"/>
    </location>
</feature>